<comment type="caution">
    <text evidence="2">Once thought to be involved in copper homeostasis, experiments in E.coli have shown this is not the case.</text>
</comment>
<evidence type="ECO:0000256" key="2">
    <source>
        <dbReference type="HAMAP-Rule" id="MF_00795"/>
    </source>
</evidence>
<dbReference type="HAMAP" id="MF_00795">
    <property type="entry name" value="CutC"/>
    <property type="match status" value="1"/>
</dbReference>
<dbReference type="Pfam" id="PF03932">
    <property type="entry name" value="CutC"/>
    <property type="match status" value="1"/>
</dbReference>
<evidence type="ECO:0000256" key="1">
    <source>
        <dbReference type="ARBA" id="ARBA00007768"/>
    </source>
</evidence>
<dbReference type="InterPro" id="IPR005627">
    <property type="entry name" value="CutC-like"/>
</dbReference>
<dbReference type="OrthoDB" id="9815677at2"/>
<organism evidence="3 4">
    <name type="scientific">Labedella endophytica</name>
    <dbReference type="NCBI Taxonomy" id="1523160"/>
    <lineage>
        <taxon>Bacteria</taxon>
        <taxon>Bacillati</taxon>
        <taxon>Actinomycetota</taxon>
        <taxon>Actinomycetes</taxon>
        <taxon>Micrococcales</taxon>
        <taxon>Microbacteriaceae</taxon>
        <taxon>Labedella</taxon>
    </lineage>
</organism>
<proteinExistence type="inferred from homology"/>
<dbReference type="EMBL" id="RZGZ01000003">
    <property type="protein sequence ID" value="RUQ99146.1"/>
    <property type="molecule type" value="Genomic_DNA"/>
</dbReference>
<dbReference type="PANTHER" id="PTHR12598:SF0">
    <property type="entry name" value="COPPER HOMEOSTASIS PROTEIN CUTC HOMOLOG"/>
    <property type="match status" value="1"/>
</dbReference>
<sequence>MGRVVTAFELAIQDAAGIAVATRVRPERVELASALATGGLSPSIGLLRAAVAAGLAVHVLLRPRLGDFEYDTADRAVLLADAREAIRAGAAGIVVGGTRDGSVDIDLVRAALDVAGCIDEGVEVTFHRAFDTVTDRSAALDTLTDLGVTRILTSGGAESAADALDELRALVRRASGSVQIMAGAGVDPTTAAVIAATGVDAVHASAKRVVDGSSTLSLGSDPRHGSAAYETTDEATAAAIRDAVRN</sequence>
<dbReference type="GO" id="GO:0005737">
    <property type="term" value="C:cytoplasm"/>
    <property type="evidence" value="ECO:0007669"/>
    <property type="project" value="UniProtKB-SubCell"/>
</dbReference>
<dbReference type="SUPFAM" id="SSF110395">
    <property type="entry name" value="CutC-like"/>
    <property type="match status" value="1"/>
</dbReference>
<dbReference type="Proteomes" id="UP000274909">
    <property type="component" value="Unassembled WGS sequence"/>
</dbReference>
<keyword evidence="4" id="KW-1185">Reference proteome</keyword>
<dbReference type="GO" id="GO:0005507">
    <property type="term" value="F:copper ion binding"/>
    <property type="evidence" value="ECO:0007669"/>
    <property type="project" value="TreeGrafter"/>
</dbReference>
<accession>A0A3S1CQP0</accession>
<dbReference type="AlphaFoldDB" id="A0A3S1CQP0"/>
<comment type="subcellular location">
    <subcellularLocation>
        <location evidence="2">Cytoplasm</location>
    </subcellularLocation>
</comment>
<reference evidence="3 4" key="1">
    <citation type="submission" date="2018-12" db="EMBL/GenBank/DDBJ databases">
        <authorList>
            <person name="Li F."/>
        </authorList>
    </citation>
    <scope>NUCLEOTIDE SEQUENCE [LARGE SCALE GENOMIC DNA]</scope>
    <source>
        <strain evidence="3 4">EGI 6500705</strain>
    </source>
</reference>
<evidence type="ECO:0000313" key="4">
    <source>
        <dbReference type="Proteomes" id="UP000274909"/>
    </source>
</evidence>
<evidence type="ECO:0000313" key="3">
    <source>
        <dbReference type="EMBL" id="RUQ99146.1"/>
    </source>
</evidence>
<name>A0A3S1CQP0_9MICO</name>
<dbReference type="PANTHER" id="PTHR12598">
    <property type="entry name" value="COPPER HOMEOSTASIS PROTEIN CUTC"/>
    <property type="match status" value="1"/>
</dbReference>
<gene>
    <name evidence="2" type="primary">cutC</name>
    <name evidence="3" type="ORF">ELQ94_12600</name>
</gene>
<protein>
    <recommendedName>
        <fullName evidence="2">PF03932 family protein CutC</fullName>
    </recommendedName>
</protein>
<keyword evidence="2" id="KW-0963">Cytoplasm</keyword>
<dbReference type="InterPro" id="IPR036822">
    <property type="entry name" value="CutC-like_dom_sf"/>
</dbReference>
<dbReference type="Gene3D" id="3.20.20.380">
    <property type="entry name" value="Copper homeostasis (CutC) domain"/>
    <property type="match status" value="1"/>
</dbReference>
<comment type="caution">
    <text evidence="3">The sequence shown here is derived from an EMBL/GenBank/DDBJ whole genome shotgun (WGS) entry which is preliminary data.</text>
</comment>
<comment type="similarity">
    <text evidence="1 2">Belongs to the CutC family.</text>
</comment>